<name>A0A834XNF9_APHGI</name>
<proteinExistence type="predicted"/>
<accession>A0A834XNF9</accession>
<protein>
    <submittedName>
        <fullName evidence="3">Uncharacterized protein</fullName>
    </submittedName>
</protein>
<dbReference type="Proteomes" id="UP000639338">
    <property type="component" value="Unassembled WGS sequence"/>
</dbReference>
<feature type="region of interest" description="Disordered" evidence="1">
    <location>
        <begin position="161"/>
        <end position="188"/>
    </location>
</feature>
<keyword evidence="2" id="KW-0732">Signal</keyword>
<feature type="chain" id="PRO_5032459551" evidence="2">
    <location>
        <begin position="25"/>
        <end position="403"/>
    </location>
</feature>
<dbReference type="AlphaFoldDB" id="A0A834XNF9"/>
<evidence type="ECO:0000256" key="2">
    <source>
        <dbReference type="SAM" id="SignalP"/>
    </source>
</evidence>
<reference evidence="3 4" key="1">
    <citation type="submission" date="2020-08" db="EMBL/GenBank/DDBJ databases">
        <title>Aphidius gifuensis genome sequencing and assembly.</title>
        <authorList>
            <person name="Du Z."/>
        </authorList>
    </citation>
    <scope>NUCLEOTIDE SEQUENCE [LARGE SCALE GENOMIC DNA]</scope>
    <source>
        <strain evidence="3">YNYX2018</strain>
        <tissue evidence="3">Adults</tissue>
    </source>
</reference>
<feature type="region of interest" description="Disordered" evidence="1">
    <location>
        <begin position="223"/>
        <end position="274"/>
    </location>
</feature>
<feature type="compositionally biased region" description="Acidic residues" evidence="1">
    <location>
        <begin position="179"/>
        <end position="188"/>
    </location>
</feature>
<evidence type="ECO:0000313" key="4">
    <source>
        <dbReference type="Proteomes" id="UP000639338"/>
    </source>
</evidence>
<evidence type="ECO:0000256" key="1">
    <source>
        <dbReference type="SAM" id="MobiDB-lite"/>
    </source>
</evidence>
<sequence>MRTSHLNIILTTIILNFFSTEINGNVVNKIARNFDNLSTEKVDDNQNILRIINSTNLFVNEANLSVKNTSENKRHGKSVFALVDLEKFINTGVDDESSINELVRPLVTPRASQLNNQLFSMLQYYPNINEQIQLALSNYLSNQQVQPINKLLRDAKLTINNRERQNSRKPSKIHQQFDETIDGDDDDDSLEIKETKLKKNSSRFDNISALKDLIRSSVVEALNENNKPRKPSSASREADDLEDMNADVVEDKNKPTEKPTDKPTEKPKEQNITTTTVSPINGYYYGGNAQNTSDVNLVQDTYGPPQNGYNYRPFYNQGFNYQGLYGPPSTLSEPPAYGPEPFRPDYGYYDQPDSSNFPNLVEPWPVQQAQPIYYARGRQITQDDKSFVNGNTFIPSTRLSRQT</sequence>
<keyword evidence="4" id="KW-1185">Reference proteome</keyword>
<evidence type="ECO:0000313" key="3">
    <source>
        <dbReference type="EMBL" id="KAF7990330.1"/>
    </source>
</evidence>
<comment type="caution">
    <text evidence="3">The sequence shown here is derived from an EMBL/GenBank/DDBJ whole genome shotgun (WGS) entry which is preliminary data.</text>
</comment>
<organism evidence="3 4">
    <name type="scientific">Aphidius gifuensis</name>
    <name type="common">Parasitoid wasp</name>
    <dbReference type="NCBI Taxonomy" id="684658"/>
    <lineage>
        <taxon>Eukaryota</taxon>
        <taxon>Metazoa</taxon>
        <taxon>Ecdysozoa</taxon>
        <taxon>Arthropoda</taxon>
        <taxon>Hexapoda</taxon>
        <taxon>Insecta</taxon>
        <taxon>Pterygota</taxon>
        <taxon>Neoptera</taxon>
        <taxon>Endopterygota</taxon>
        <taxon>Hymenoptera</taxon>
        <taxon>Apocrita</taxon>
        <taxon>Ichneumonoidea</taxon>
        <taxon>Braconidae</taxon>
        <taxon>Aphidiinae</taxon>
        <taxon>Aphidius</taxon>
    </lineage>
</organism>
<dbReference type="EMBL" id="JACMRX010000004">
    <property type="protein sequence ID" value="KAF7990330.1"/>
    <property type="molecule type" value="Genomic_DNA"/>
</dbReference>
<feature type="signal peptide" evidence="2">
    <location>
        <begin position="1"/>
        <end position="24"/>
    </location>
</feature>
<feature type="compositionally biased region" description="Basic and acidic residues" evidence="1">
    <location>
        <begin position="249"/>
        <end position="269"/>
    </location>
</feature>
<gene>
    <name evidence="3" type="ORF">HCN44_000135</name>
</gene>